<feature type="non-terminal residue" evidence="6">
    <location>
        <position position="1"/>
    </location>
</feature>
<organism evidence="6 7">
    <name type="scientific">Pristionchus entomophagus</name>
    <dbReference type="NCBI Taxonomy" id="358040"/>
    <lineage>
        <taxon>Eukaryota</taxon>
        <taxon>Metazoa</taxon>
        <taxon>Ecdysozoa</taxon>
        <taxon>Nematoda</taxon>
        <taxon>Chromadorea</taxon>
        <taxon>Rhabditida</taxon>
        <taxon>Rhabditina</taxon>
        <taxon>Diplogasteromorpha</taxon>
        <taxon>Diplogasteroidea</taxon>
        <taxon>Neodiplogasteridae</taxon>
        <taxon>Pristionchus</taxon>
    </lineage>
</organism>
<evidence type="ECO:0000256" key="3">
    <source>
        <dbReference type="ARBA" id="ARBA00022702"/>
    </source>
</evidence>
<dbReference type="Proteomes" id="UP001432027">
    <property type="component" value="Unassembled WGS sequence"/>
</dbReference>
<reference evidence="6" key="1">
    <citation type="submission" date="2023-10" db="EMBL/GenBank/DDBJ databases">
        <title>Genome assembly of Pristionchus species.</title>
        <authorList>
            <person name="Yoshida K."/>
            <person name="Sommer R.J."/>
        </authorList>
    </citation>
    <scope>NUCLEOTIDE SEQUENCE</scope>
    <source>
        <strain evidence="6">RS0144</strain>
    </source>
</reference>
<proteinExistence type="inferred from homology"/>
<dbReference type="PANTHER" id="PTHR11245:SF6">
    <property type="entry name" value="DUF19 DOMAIN-CONTAINING PROTEIN"/>
    <property type="match status" value="1"/>
</dbReference>
<evidence type="ECO:0000313" key="6">
    <source>
        <dbReference type="EMBL" id="GMS92803.1"/>
    </source>
</evidence>
<protein>
    <submittedName>
        <fullName evidence="6">Uncharacterized protein</fullName>
    </submittedName>
</protein>
<evidence type="ECO:0000313" key="7">
    <source>
        <dbReference type="Proteomes" id="UP001432027"/>
    </source>
</evidence>
<dbReference type="InterPro" id="IPR004978">
    <property type="entry name" value="Stanniocalcin"/>
</dbReference>
<name>A0AAV5TG94_9BILA</name>
<dbReference type="GO" id="GO:0005179">
    <property type="term" value="F:hormone activity"/>
    <property type="evidence" value="ECO:0007669"/>
    <property type="project" value="UniProtKB-KW"/>
</dbReference>
<dbReference type="AlphaFoldDB" id="A0AAV5TG94"/>
<evidence type="ECO:0000256" key="4">
    <source>
        <dbReference type="ARBA" id="ARBA00023157"/>
    </source>
</evidence>
<keyword evidence="3" id="KW-0372">Hormone</keyword>
<sequence length="225" mass="25336">IYQESPTASSRSSTNPMKLLPGDPLDPLDAKRVQTIRDAIDNIINQSTYDRERVEQFKAALSAVCFGELNANAASVKFDVPSTSVVEYAMRLRLHLGSILPPKMNPYIREKKENKKKEEKKVYGGQTIRTAINSVVKKNMEIEPLKKAIYAICIGELTVSEATKKYHVNQSSVRASVHKTLRKLNRPLPKQVKKDEGQRIGDLKNMTTREEETVTIDGSSLVFLY</sequence>
<evidence type="ECO:0000256" key="1">
    <source>
        <dbReference type="ARBA" id="ARBA00008693"/>
    </source>
</evidence>
<dbReference type="GO" id="GO:0005615">
    <property type="term" value="C:extracellular space"/>
    <property type="evidence" value="ECO:0007669"/>
    <property type="project" value="TreeGrafter"/>
</dbReference>
<comment type="subunit">
    <text evidence="2">Homodimer; disulfide-linked.</text>
</comment>
<feature type="region of interest" description="Disordered" evidence="5">
    <location>
        <begin position="1"/>
        <end position="25"/>
    </location>
</feature>
<dbReference type="PANTHER" id="PTHR11245">
    <property type="entry name" value="STANNIOCALCIN"/>
    <property type="match status" value="1"/>
</dbReference>
<feature type="compositionally biased region" description="Polar residues" evidence="5">
    <location>
        <begin position="1"/>
        <end position="16"/>
    </location>
</feature>
<keyword evidence="7" id="KW-1185">Reference proteome</keyword>
<evidence type="ECO:0000256" key="5">
    <source>
        <dbReference type="SAM" id="MobiDB-lite"/>
    </source>
</evidence>
<dbReference type="GO" id="GO:0006874">
    <property type="term" value="P:intracellular calcium ion homeostasis"/>
    <property type="evidence" value="ECO:0007669"/>
    <property type="project" value="TreeGrafter"/>
</dbReference>
<comment type="similarity">
    <text evidence="1">Belongs to the stanniocalcin family.</text>
</comment>
<keyword evidence="4" id="KW-1015">Disulfide bond</keyword>
<comment type="caution">
    <text evidence="6">The sequence shown here is derived from an EMBL/GenBank/DDBJ whole genome shotgun (WGS) entry which is preliminary data.</text>
</comment>
<accession>A0AAV5TG94</accession>
<evidence type="ECO:0000256" key="2">
    <source>
        <dbReference type="ARBA" id="ARBA00011748"/>
    </source>
</evidence>
<dbReference type="EMBL" id="BTSX01000004">
    <property type="protein sequence ID" value="GMS92803.1"/>
    <property type="molecule type" value="Genomic_DNA"/>
</dbReference>
<gene>
    <name evidence="6" type="ORF">PENTCL1PPCAC_14978</name>
</gene>